<accession>A0AAR5Q5P8</accession>
<dbReference type="GO" id="GO:0016491">
    <property type="term" value="F:oxidoreductase activity"/>
    <property type="evidence" value="ECO:0007669"/>
    <property type="project" value="UniProtKB-KW"/>
</dbReference>
<evidence type="ECO:0000256" key="1">
    <source>
        <dbReference type="ARBA" id="ARBA00023002"/>
    </source>
</evidence>
<dbReference type="Pfam" id="PF00106">
    <property type="entry name" value="adh_short"/>
    <property type="match status" value="1"/>
</dbReference>
<evidence type="ECO:0000313" key="3">
    <source>
        <dbReference type="Proteomes" id="UP000019118"/>
    </source>
</evidence>
<dbReference type="SUPFAM" id="SSF51735">
    <property type="entry name" value="NAD(P)-binding Rossmann-fold domains"/>
    <property type="match status" value="1"/>
</dbReference>
<reference evidence="2" key="2">
    <citation type="submission" date="2024-08" db="UniProtKB">
        <authorList>
            <consortium name="EnsemblMetazoa"/>
        </authorList>
    </citation>
    <scope>IDENTIFICATION</scope>
</reference>
<dbReference type="PROSITE" id="PS00061">
    <property type="entry name" value="ADH_SHORT"/>
    <property type="match status" value="1"/>
</dbReference>
<dbReference type="PRINTS" id="PR00081">
    <property type="entry name" value="GDHRDH"/>
</dbReference>
<reference evidence="3" key="1">
    <citation type="journal article" date="2013" name="Genome Biol.">
        <title>Draft genome of the mountain pine beetle, Dendroctonus ponderosae Hopkins, a major forest pest.</title>
        <authorList>
            <person name="Keeling C.I."/>
            <person name="Yuen M.M."/>
            <person name="Liao N.Y."/>
            <person name="Docking T.R."/>
            <person name="Chan S.K."/>
            <person name="Taylor G.A."/>
            <person name="Palmquist D.L."/>
            <person name="Jackman S.D."/>
            <person name="Nguyen A."/>
            <person name="Li M."/>
            <person name="Henderson H."/>
            <person name="Janes J.K."/>
            <person name="Zhao Y."/>
            <person name="Pandoh P."/>
            <person name="Moore R."/>
            <person name="Sperling F.A."/>
            <person name="Huber D.P."/>
            <person name="Birol I."/>
            <person name="Jones S.J."/>
            <person name="Bohlmann J."/>
        </authorList>
    </citation>
    <scope>NUCLEOTIDE SEQUENCE</scope>
</reference>
<dbReference type="InterPro" id="IPR002347">
    <property type="entry name" value="SDR_fam"/>
</dbReference>
<proteinExistence type="predicted"/>
<dbReference type="AlphaFoldDB" id="A0AAR5Q5P8"/>
<dbReference type="InterPro" id="IPR036291">
    <property type="entry name" value="NAD(P)-bd_dom_sf"/>
</dbReference>
<name>A0AAR5Q5P8_DENPD</name>
<dbReference type="PANTHER" id="PTHR43658:SF8">
    <property type="entry name" value="17-BETA-HYDROXYSTEROID DEHYDROGENASE 14-RELATED"/>
    <property type="match status" value="1"/>
</dbReference>
<dbReference type="Proteomes" id="UP000019118">
    <property type="component" value="Unassembled WGS sequence"/>
</dbReference>
<keyword evidence="1" id="KW-0560">Oxidoreductase</keyword>
<protein>
    <submittedName>
        <fullName evidence="2">Uncharacterized protein</fullName>
    </submittedName>
</protein>
<dbReference type="InterPro" id="IPR020904">
    <property type="entry name" value="Sc_DH/Rdtase_CS"/>
</dbReference>
<evidence type="ECO:0000313" key="2">
    <source>
        <dbReference type="EnsemblMetazoa" id="XP_019768578.1"/>
    </source>
</evidence>
<dbReference type="Gene3D" id="3.40.50.720">
    <property type="entry name" value="NAD(P)-binding Rossmann-like Domain"/>
    <property type="match status" value="1"/>
</dbReference>
<sequence length="258" mass="27676">MVKGSVFAVTGGSSGLGKGVAEVLLTHGAKVIILDIQTLIDDSLKPFADNMCYVKTDVTSEEDVKEGLATGKRKFGKLNGIVSCAAFVGDVEPIYDTKTKRLSSLDNFRKEVNVNLIGTLISIRQALPLLIENEKDADGVRGVIITISSVVGLNGTPKMLGYSASKGGLINIIPPLAIELRNYAIRIMDQALCVCKTPMIDKAFGREAAAQLHNDFPPRQIEPVEFGTFVKHVIESPMLNGTCIKFGGRQDVATGLVE</sequence>
<dbReference type="EnsemblMetazoa" id="XM_019913019.1">
    <property type="protein sequence ID" value="XP_019768578.1"/>
    <property type="gene ID" value="LOC109543344"/>
</dbReference>
<dbReference type="PANTHER" id="PTHR43658">
    <property type="entry name" value="SHORT-CHAIN DEHYDROGENASE/REDUCTASE"/>
    <property type="match status" value="1"/>
</dbReference>
<organism evidence="2 3">
    <name type="scientific">Dendroctonus ponderosae</name>
    <name type="common">Mountain pine beetle</name>
    <dbReference type="NCBI Taxonomy" id="77166"/>
    <lineage>
        <taxon>Eukaryota</taxon>
        <taxon>Metazoa</taxon>
        <taxon>Ecdysozoa</taxon>
        <taxon>Arthropoda</taxon>
        <taxon>Hexapoda</taxon>
        <taxon>Insecta</taxon>
        <taxon>Pterygota</taxon>
        <taxon>Neoptera</taxon>
        <taxon>Endopterygota</taxon>
        <taxon>Coleoptera</taxon>
        <taxon>Polyphaga</taxon>
        <taxon>Cucujiformia</taxon>
        <taxon>Curculionidae</taxon>
        <taxon>Scolytinae</taxon>
        <taxon>Dendroctonus</taxon>
    </lineage>
</organism>
<keyword evidence="3" id="KW-1185">Reference proteome</keyword>